<dbReference type="SUPFAM" id="SSF161098">
    <property type="entry name" value="MetI-like"/>
    <property type="match status" value="1"/>
</dbReference>
<evidence type="ECO:0000256" key="4">
    <source>
        <dbReference type="ARBA" id="ARBA00022692"/>
    </source>
</evidence>
<keyword evidence="3" id="KW-1003">Cell membrane</keyword>
<comment type="caution">
    <text evidence="9">The sequence shown here is derived from an EMBL/GenBank/DDBJ whole genome shotgun (WGS) entry which is preliminary data.</text>
</comment>
<organism evidence="9 10">
    <name type="scientific">Mycolicibacterium phocaicum</name>
    <dbReference type="NCBI Taxonomy" id="319706"/>
    <lineage>
        <taxon>Bacteria</taxon>
        <taxon>Bacillati</taxon>
        <taxon>Actinomycetota</taxon>
        <taxon>Actinomycetes</taxon>
        <taxon>Mycobacteriales</taxon>
        <taxon>Mycobacteriaceae</taxon>
        <taxon>Mycolicibacterium</taxon>
    </lineage>
</organism>
<proteinExistence type="inferred from homology"/>
<keyword evidence="10" id="KW-1185">Reference proteome</keyword>
<comment type="similarity">
    <text evidence="7">Belongs to the binding-protein-dependent transport system permease family.</text>
</comment>
<keyword evidence="4 7" id="KW-0812">Transmembrane</keyword>
<dbReference type="FunFam" id="1.10.3720.10:FF:000003">
    <property type="entry name" value="Aliphatic sulfonate ABC transporter permease"/>
    <property type="match status" value="1"/>
</dbReference>
<evidence type="ECO:0000259" key="8">
    <source>
        <dbReference type="PROSITE" id="PS50928"/>
    </source>
</evidence>
<evidence type="ECO:0000256" key="7">
    <source>
        <dbReference type="RuleBase" id="RU363032"/>
    </source>
</evidence>
<evidence type="ECO:0000256" key="6">
    <source>
        <dbReference type="ARBA" id="ARBA00023136"/>
    </source>
</evidence>
<evidence type="ECO:0000256" key="2">
    <source>
        <dbReference type="ARBA" id="ARBA00022448"/>
    </source>
</evidence>
<keyword evidence="6 7" id="KW-0472">Membrane</keyword>
<dbReference type="Gene3D" id="1.10.3720.10">
    <property type="entry name" value="MetI-like"/>
    <property type="match status" value="1"/>
</dbReference>
<evidence type="ECO:0000256" key="1">
    <source>
        <dbReference type="ARBA" id="ARBA00004651"/>
    </source>
</evidence>
<dbReference type="PANTHER" id="PTHR30151:SF0">
    <property type="entry name" value="ABC TRANSPORTER PERMEASE PROTEIN MJ0413-RELATED"/>
    <property type="match status" value="1"/>
</dbReference>
<dbReference type="Pfam" id="PF00528">
    <property type="entry name" value="BPD_transp_1"/>
    <property type="match status" value="1"/>
</dbReference>
<protein>
    <submittedName>
        <fullName evidence="9">ABC transporter permease</fullName>
    </submittedName>
</protein>
<evidence type="ECO:0000256" key="3">
    <source>
        <dbReference type="ARBA" id="ARBA00022475"/>
    </source>
</evidence>
<sequence length="327" mass="34616">MLSSCRRCGDAVATPDPVEAGVTLRAFKQVCKGRWMVSAPARGSGALSSSGVPTAVPLSSAAGAERRRRDRGELARLALLSALPILSLVVVVIGWDAAVRFELFSARLLPAPAQVVHAAREMYSDGTLFADSVASFRRALQGFVVGSLIAIVVGTLTGRSRIARGLLEPTIQIVRPIPAIALVPLAILWFGIGEESKLFLTSLGVFFPVWVNTHAGIAATRDDHLRVAASLGASKLLTFTNVVLPGALPSVLTGLRQGIATSLILIVASEQSGVTEGLGFRLDQARLFSQPDRLFVCLGALGIVGALADQLFHQATRHTVRWAKEQS</sequence>
<dbReference type="InterPro" id="IPR000515">
    <property type="entry name" value="MetI-like"/>
</dbReference>
<comment type="subcellular location">
    <subcellularLocation>
        <location evidence="1 7">Cell membrane</location>
        <topology evidence="1 7">Multi-pass membrane protein</topology>
    </subcellularLocation>
</comment>
<evidence type="ECO:0000313" key="9">
    <source>
        <dbReference type="EMBL" id="TLH64611.1"/>
    </source>
</evidence>
<keyword evidence="5 7" id="KW-1133">Transmembrane helix</keyword>
<dbReference type="PROSITE" id="PS50928">
    <property type="entry name" value="ABC_TM1"/>
    <property type="match status" value="1"/>
</dbReference>
<keyword evidence="2 7" id="KW-0813">Transport</keyword>
<dbReference type="CDD" id="cd06261">
    <property type="entry name" value="TM_PBP2"/>
    <property type="match status" value="1"/>
</dbReference>
<dbReference type="AlphaFoldDB" id="A0AA94RA76"/>
<reference evidence="9 10" key="1">
    <citation type="submission" date="2018-01" db="EMBL/GenBank/DDBJ databases">
        <title>Comparative genomics of Mycobacterium mucogenicum and Mycobacterium neoaurum clade members emphasizing tRNA and non-coding RNA.</title>
        <authorList>
            <person name="Behra P.R.K."/>
            <person name="Pettersson B.M.F."/>
            <person name="Das S."/>
            <person name="Dasgupta S."/>
            <person name="Kirsebom L.A."/>
        </authorList>
    </citation>
    <scope>NUCLEOTIDE SEQUENCE [LARGE SCALE GENOMIC DNA]</scope>
    <source>
        <strain evidence="9 10">DSM 45104</strain>
    </source>
</reference>
<dbReference type="GO" id="GO:0042918">
    <property type="term" value="P:alkanesulfonate transmembrane transport"/>
    <property type="evidence" value="ECO:0007669"/>
    <property type="project" value="UniProtKB-ARBA"/>
</dbReference>
<dbReference type="PANTHER" id="PTHR30151">
    <property type="entry name" value="ALKANE SULFONATE ABC TRANSPORTER-RELATED, MEMBRANE SUBUNIT"/>
    <property type="match status" value="1"/>
</dbReference>
<dbReference type="GO" id="GO:0005886">
    <property type="term" value="C:plasma membrane"/>
    <property type="evidence" value="ECO:0007669"/>
    <property type="project" value="UniProtKB-SubCell"/>
</dbReference>
<feature type="transmembrane region" description="Helical" evidence="7">
    <location>
        <begin position="170"/>
        <end position="192"/>
    </location>
</feature>
<dbReference type="Proteomes" id="UP000309984">
    <property type="component" value="Unassembled WGS sequence"/>
</dbReference>
<gene>
    <name evidence="9" type="ORF">C1S79_18395</name>
</gene>
<evidence type="ECO:0000313" key="10">
    <source>
        <dbReference type="Proteomes" id="UP000309984"/>
    </source>
</evidence>
<name>A0AA94RA76_9MYCO</name>
<feature type="transmembrane region" description="Helical" evidence="7">
    <location>
        <begin position="198"/>
        <end position="217"/>
    </location>
</feature>
<evidence type="ECO:0000256" key="5">
    <source>
        <dbReference type="ARBA" id="ARBA00022989"/>
    </source>
</evidence>
<feature type="transmembrane region" description="Helical" evidence="7">
    <location>
        <begin position="74"/>
        <end position="95"/>
    </location>
</feature>
<feature type="transmembrane region" description="Helical" evidence="7">
    <location>
        <begin position="139"/>
        <end position="158"/>
    </location>
</feature>
<feature type="domain" description="ABC transmembrane type-1" evidence="8">
    <location>
        <begin position="132"/>
        <end position="313"/>
    </location>
</feature>
<dbReference type="EMBL" id="POTM01000047">
    <property type="protein sequence ID" value="TLH64611.1"/>
    <property type="molecule type" value="Genomic_DNA"/>
</dbReference>
<dbReference type="InterPro" id="IPR035906">
    <property type="entry name" value="MetI-like_sf"/>
</dbReference>
<accession>A0AA94RA76</accession>